<accession>A0A0H3J6C7</accession>
<proteinExistence type="predicted"/>
<dbReference type="Proteomes" id="UP000030905">
    <property type="component" value="Chromosome"/>
</dbReference>
<dbReference type="GeneID" id="93072641"/>
<evidence type="ECO:0000313" key="4">
    <source>
        <dbReference type="Proteomes" id="UP000030905"/>
    </source>
</evidence>
<dbReference type="SUPFAM" id="SSF48371">
    <property type="entry name" value="ARM repeat"/>
    <property type="match status" value="1"/>
</dbReference>
<dbReference type="InterPro" id="IPR016024">
    <property type="entry name" value="ARM-type_fold"/>
</dbReference>
<dbReference type="RefSeq" id="WP_003441080.1">
    <property type="nucleotide sequence ID" value="NZ_ANZB01000001.1"/>
</dbReference>
<evidence type="ECO:0000313" key="3">
    <source>
        <dbReference type="Proteomes" id="UP000028042"/>
    </source>
</evidence>
<dbReference type="PATRIC" id="fig|1262449.3.peg.292"/>
<dbReference type="Gene3D" id="1.25.10.10">
    <property type="entry name" value="Leucine-rich Repeat Variant"/>
    <property type="match status" value="1"/>
</dbReference>
<evidence type="ECO:0008006" key="5">
    <source>
        <dbReference type="Google" id="ProtNLM"/>
    </source>
</evidence>
<reference evidence="2 3" key="3">
    <citation type="journal article" name="Genome Announc.">
        <title>Improved Draft Genome Sequence of Clostridium pasteurianum Strain ATCC 6013 (DSM 525) Using a Hybrid Next-Generation Sequencing Approach.</title>
        <authorList>
            <person name="Pyne M.E."/>
            <person name="Utturkar S."/>
            <person name="Brown S.D."/>
            <person name="Moo-Young M."/>
            <person name="Chung D.A."/>
            <person name="Chou C.P."/>
        </authorList>
    </citation>
    <scope>NUCLEOTIDE SEQUENCE [LARGE SCALE GENOMIC DNA]</scope>
    <source>
        <strain evidence="2 3">ATCC 6013</strain>
    </source>
</reference>
<dbReference type="AlphaFoldDB" id="A0A0H3J6C7"/>
<dbReference type="EMBL" id="JPGY02000001">
    <property type="protein sequence ID" value="KRU13500.1"/>
    <property type="molecule type" value="Genomic_DNA"/>
</dbReference>
<dbReference type="KEGG" id="cpat:CLPA_c04000"/>
<reference evidence="2" key="2">
    <citation type="submission" date="2015-10" db="EMBL/GenBank/DDBJ databases">
        <title>Improved Draft Genome Sequence of Clostridium pasteurianum Strain ATCC 6013 (DSM 525) Using a Hybrid Next-Generation Sequencing Approach.</title>
        <authorList>
            <person name="Pyne M.E."/>
            <person name="Utturkar S.M."/>
            <person name="Brown S.D."/>
            <person name="Moo-Young M."/>
            <person name="Chung D.A."/>
            <person name="Chou P.C."/>
        </authorList>
    </citation>
    <scope>NUCLEOTIDE SEQUENCE</scope>
    <source>
        <strain evidence="2">ATCC 6013</strain>
    </source>
</reference>
<dbReference type="eggNOG" id="COG1413">
    <property type="taxonomic scope" value="Bacteria"/>
</dbReference>
<dbReference type="EMBL" id="CP009268">
    <property type="protein sequence ID" value="AJA50488.1"/>
    <property type="molecule type" value="Genomic_DNA"/>
</dbReference>
<name>A0A0H3J6C7_CLOPA</name>
<dbReference type="Proteomes" id="UP000028042">
    <property type="component" value="Unassembled WGS sequence"/>
</dbReference>
<keyword evidence="4" id="KW-1185">Reference proteome</keyword>
<reference evidence="1 4" key="1">
    <citation type="journal article" date="2015" name="Genome Announc.">
        <title>Complete Genome Sequence of the Nitrogen-Fixing and Solvent-Producing Clostridium pasteurianum DSM 525.</title>
        <authorList>
            <person name="Poehlein A."/>
            <person name="Grosse-Honebrink A."/>
            <person name="Zhang Y."/>
            <person name="Minton N.P."/>
            <person name="Daniel R."/>
        </authorList>
    </citation>
    <scope>NUCLEOTIDE SEQUENCE [LARGE SCALE GENOMIC DNA]</scope>
    <source>
        <strain evidence="1">DSM 525</strain>
        <strain evidence="4">DSM 525 / ATCC 6013</strain>
    </source>
</reference>
<dbReference type="KEGG" id="cpae:CPAST_c04000"/>
<dbReference type="InterPro" id="IPR011989">
    <property type="entry name" value="ARM-like"/>
</dbReference>
<sequence>MNKEPYKDMDSKTYESLKKLLNYDKKRLILLSRKRRNIFVEELDKIQDVDNIRLMKYLLVLCFDKDFVVASKALKHLKRIIDDLTIKELLFFAEHFRSSYYYYSIDCEIEKNYREANKYRFDLTNCFGKEAIYILSVLTLHPNGYVREDALKKLSEFEDGFKIKFIMIRVNDWVKEVRNLANKELIKYIRDDYLKDIIECLPIIDRMNSWGRSDYSGILFKLEDFIIDQRNYDLLLNIYKNSEEILVKRKLFKYLLRINTTDNLVINMGLKSKDIIILRTAIEKIEEIMNRYNSWVIFKVLRQNKNVICRVAAIDILEKINVLDLHKALIPFLYDKSYTVRDYARYKLKKKGIADFREMYLREIDKSNYNLYGVLFGIRETGAQEDVKYIFKYLNDENVKVRKIALITIYMLNPKEGTQYVLDKLISDNISESNNATKCLENDILSFDENMIFQLFESEVYETHVYINLIKVINYYPKWISIMQLLKMLKISSNTYVQIINDEIESWINKFNGSFISLKKDQIDNIRKLYMEVDNKLNSSNRVQIEAILRVF</sequence>
<evidence type="ECO:0000313" key="1">
    <source>
        <dbReference type="EMBL" id="AJA50488.1"/>
    </source>
</evidence>
<protein>
    <recommendedName>
        <fullName evidence="5">HEAT repeat-containing protein</fullName>
    </recommendedName>
</protein>
<gene>
    <name evidence="1" type="ORF">CLPA_c04000</name>
    <name evidence="2" type="ORF">CP6013_02748</name>
</gene>
<evidence type="ECO:0000313" key="2">
    <source>
        <dbReference type="EMBL" id="KRU13500.1"/>
    </source>
</evidence>
<organism evidence="1 4">
    <name type="scientific">Clostridium pasteurianum DSM 525 = ATCC 6013</name>
    <dbReference type="NCBI Taxonomy" id="1262449"/>
    <lineage>
        <taxon>Bacteria</taxon>
        <taxon>Bacillati</taxon>
        <taxon>Bacillota</taxon>
        <taxon>Clostridia</taxon>
        <taxon>Eubacteriales</taxon>
        <taxon>Clostridiaceae</taxon>
        <taxon>Clostridium</taxon>
    </lineage>
</organism>